<evidence type="ECO:0000256" key="1">
    <source>
        <dbReference type="SAM" id="MobiDB-lite"/>
    </source>
</evidence>
<dbReference type="Proteomes" id="UP000247409">
    <property type="component" value="Unassembled WGS sequence"/>
</dbReference>
<dbReference type="EMBL" id="NBIV01000056">
    <property type="protein sequence ID" value="PXF45621.1"/>
    <property type="molecule type" value="Genomic_DNA"/>
</dbReference>
<sequence>MGSKSKTTDEDAKRLAKKKEEEREKASQEKLGKEREAKERAKAYKRAVEAFAKMKLADMDEEPSKEM</sequence>
<proteinExistence type="predicted"/>
<gene>
    <name evidence="2" type="ORF">BWQ96_04626</name>
</gene>
<accession>A0A2V3IU39</accession>
<reference evidence="2 3" key="1">
    <citation type="journal article" date="2018" name="Mol. Biol. Evol.">
        <title>Analysis of the draft genome of the red seaweed Gracilariopsis chorda provides insights into genome size evolution in Rhodophyta.</title>
        <authorList>
            <person name="Lee J."/>
            <person name="Yang E.C."/>
            <person name="Graf L."/>
            <person name="Yang J.H."/>
            <person name="Qiu H."/>
            <person name="Zel Zion U."/>
            <person name="Chan C.X."/>
            <person name="Stephens T.G."/>
            <person name="Weber A.P.M."/>
            <person name="Boo G.H."/>
            <person name="Boo S.M."/>
            <person name="Kim K.M."/>
            <person name="Shin Y."/>
            <person name="Jung M."/>
            <person name="Lee S.J."/>
            <person name="Yim H.S."/>
            <person name="Lee J.H."/>
            <person name="Bhattacharya D."/>
            <person name="Yoon H.S."/>
        </authorList>
    </citation>
    <scope>NUCLEOTIDE SEQUENCE [LARGE SCALE GENOMIC DNA]</scope>
    <source>
        <strain evidence="2 3">SKKU-2015</strain>
        <tissue evidence="2">Whole body</tissue>
    </source>
</reference>
<evidence type="ECO:0000313" key="2">
    <source>
        <dbReference type="EMBL" id="PXF45621.1"/>
    </source>
</evidence>
<feature type="region of interest" description="Disordered" evidence="1">
    <location>
        <begin position="1"/>
        <end position="40"/>
    </location>
</feature>
<organism evidence="2 3">
    <name type="scientific">Gracilariopsis chorda</name>
    <dbReference type="NCBI Taxonomy" id="448386"/>
    <lineage>
        <taxon>Eukaryota</taxon>
        <taxon>Rhodophyta</taxon>
        <taxon>Florideophyceae</taxon>
        <taxon>Rhodymeniophycidae</taxon>
        <taxon>Gracilariales</taxon>
        <taxon>Gracilariaceae</taxon>
        <taxon>Gracilariopsis</taxon>
    </lineage>
</organism>
<name>A0A2V3IU39_9FLOR</name>
<evidence type="ECO:0000313" key="3">
    <source>
        <dbReference type="Proteomes" id="UP000247409"/>
    </source>
</evidence>
<dbReference type="AlphaFoldDB" id="A0A2V3IU39"/>
<protein>
    <submittedName>
        <fullName evidence="2">Uncharacterized protein</fullName>
    </submittedName>
</protein>
<comment type="caution">
    <text evidence="2">The sequence shown here is derived from an EMBL/GenBank/DDBJ whole genome shotgun (WGS) entry which is preliminary data.</text>
</comment>
<keyword evidence="3" id="KW-1185">Reference proteome</keyword>